<feature type="domain" description="Fatty acid desaturase" evidence="8">
    <location>
        <begin position="76"/>
        <end position="313"/>
    </location>
</feature>
<feature type="domain" description="Fatty acid desaturase N-terminal" evidence="9">
    <location>
        <begin position="8"/>
        <end position="68"/>
    </location>
</feature>
<accession>A0A2V0P5M0</accession>
<keyword evidence="7" id="KW-0812">Transmembrane</keyword>
<comment type="subcellular location">
    <subcellularLocation>
        <location evidence="1">Membrane</location>
    </subcellularLocation>
</comment>
<feature type="transmembrane region" description="Helical" evidence="7">
    <location>
        <begin position="80"/>
        <end position="100"/>
    </location>
</feature>
<gene>
    <name evidence="10" type="ORF">Rsub_07884</name>
</gene>
<dbReference type="InterPro" id="IPR021863">
    <property type="entry name" value="FAS_N"/>
</dbReference>
<feature type="transmembrane region" description="Helical" evidence="7">
    <location>
        <begin position="210"/>
        <end position="234"/>
    </location>
</feature>
<dbReference type="EMBL" id="BDRX01000061">
    <property type="protein sequence ID" value="GBF95171.1"/>
    <property type="molecule type" value="Genomic_DNA"/>
</dbReference>
<protein>
    <recommendedName>
        <fullName evidence="12">Omega-3 fatty acid desaturase</fullName>
    </recommendedName>
</protein>
<evidence type="ECO:0000256" key="7">
    <source>
        <dbReference type="SAM" id="Phobius"/>
    </source>
</evidence>
<evidence type="ECO:0000256" key="2">
    <source>
        <dbReference type="ARBA" id="ARBA00005189"/>
    </source>
</evidence>
<dbReference type="Pfam" id="PF11960">
    <property type="entry name" value="DUF3474"/>
    <property type="match status" value="1"/>
</dbReference>
<evidence type="ECO:0000313" key="10">
    <source>
        <dbReference type="EMBL" id="GBF95171.1"/>
    </source>
</evidence>
<dbReference type="Pfam" id="PF00487">
    <property type="entry name" value="FA_desaturase"/>
    <property type="match status" value="1"/>
</dbReference>
<feature type="region of interest" description="Disordered" evidence="6">
    <location>
        <begin position="1"/>
        <end position="29"/>
    </location>
</feature>
<dbReference type="PANTHER" id="PTHR32100">
    <property type="entry name" value="OMEGA-6 FATTY ACID DESATURASE, CHLOROPLASTIC"/>
    <property type="match status" value="1"/>
</dbReference>
<reference evidence="10 11" key="1">
    <citation type="journal article" date="2018" name="Sci. Rep.">
        <title>Raphidocelis subcapitata (=Pseudokirchneriella subcapitata) provides an insight into genome evolution and environmental adaptations in the Sphaeropleales.</title>
        <authorList>
            <person name="Suzuki S."/>
            <person name="Yamaguchi H."/>
            <person name="Nakajima N."/>
            <person name="Kawachi M."/>
        </authorList>
    </citation>
    <scope>NUCLEOTIDE SEQUENCE [LARGE SCALE GENOMIC DNA]</scope>
    <source>
        <strain evidence="10 11">NIES-35</strain>
    </source>
</reference>
<sequence length="323" mass="35898">MGASTQASKRKAAAGDTKDQEARPDLSAPPPFTLAELRAAIPAHCWVKSPARSLLHAAADLAICGALAWLAAAANSWVVWPLYWLAQGTMMWAIFVVGHDCGHGSFSDSSRLNYAVGHALHSLILVPFHGWRLSHKKHHGNHGHVDNDESWHPVTRSQYEALGWQARLGRLSFPFSLLSFPFYLVWGSPGRAHSHYHPHSDLFSKHQRPMVVTSDVCLAVAYGALAVASWVFGVGTVAKLYWAPWAVFVAWLDAVTYLHHHGPHDPEEKMPWYRGSEWSYLRGGLTCIDRDYGALHALTHDIGTHVVHHLFPQFASRGGRRRV</sequence>
<dbReference type="CDD" id="cd03507">
    <property type="entry name" value="Delta12-FADS-like"/>
    <property type="match status" value="1"/>
</dbReference>
<dbReference type="STRING" id="307507.A0A2V0P5M0"/>
<comment type="pathway">
    <text evidence="2">Lipid metabolism.</text>
</comment>
<evidence type="ECO:0000256" key="4">
    <source>
        <dbReference type="ARBA" id="ARBA00023002"/>
    </source>
</evidence>
<dbReference type="GO" id="GO:0006629">
    <property type="term" value="P:lipid metabolic process"/>
    <property type="evidence" value="ECO:0007669"/>
    <property type="project" value="InterPro"/>
</dbReference>
<keyword evidence="4" id="KW-0560">Oxidoreductase</keyword>
<dbReference type="GO" id="GO:0016020">
    <property type="term" value="C:membrane"/>
    <property type="evidence" value="ECO:0007669"/>
    <property type="project" value="UniProtKB-SubCell"/>
</dbReference>
<keyword evidence="11" id="KW-1185">Reference proteome</keyword>
<name>A0A2V0P5M0_9CHLO</name>
<dbReference type="InterPro" id="IPR012171">
    <property type="entry name" value="Fatty_acid_desaturase"/>
</dbReference>
<evidence type="ECO:0000256" key="5">
    <source>
        <dbReference type="ARBA" id="ARBA00023136"/>
    </source>
</evidence>
<proteinExistence type="inferred from homology"/>
<evidence type="ECO:0000259" key="9">
    <source>
        <dbReference type="Pfam" id="PF11960"/>
    </source>
</evidence>
<comment type="caution">
    <text evidence="10">The sequence shown here is derived from an EMBL/GenBank/DDBJ whole genome shotgun (WGS) entry which is preliminary data.</text>
</comment>
<evidence type="ECO:0000256" key="3">
    <source>
        <dbReference type="ARBA" id="ARBA00009295"/>
    </source>
</evidence>
<organism evidence="10 11">
    <name type="scientific">Raphidocelis subcapitata</name>
    <dbReference type="NCBI Taxonomy" id="307507"/>
    <lineage>
        <taxon>Eukaryota</taxon>
        <taxon>Viridiplantae</taxon>
        <taxon>Chlorophyta</taxon>
        <taxon>core chlorophytes</taxon>
        <taxon>Chlorophyceae</taxon>
        <taxon>CS clade</taxon>
        <taxon>Sphaeropleales</taxon>
        <taxon>Selenastraceae</taxon>
        <taxon>Raphidocelis</taxon>
    </lineage>
</organism>
<evidence type="ECO:0000259" key="8">
    <source>
        <dbReference type="Pfam" id="PF00487"/>
    </source>
</evidence>
<dbReference type="AlphaFoldDB" id="A0A2V0P5M0"/>
<evidence type="ECO:0000313" key="11">
    <source>
        <dbReference type="Proteomes" id="UP000247498"/>
    </source>
</evidence>
<keyword evidence="7" id="KW-1133">Transmembrane helix</keyword>
<evidence type="ECO:0000256" key="6">
    <source>
        <dbReference type="SAM" id="MobiDB-lite"/>
    </source>
</evidence>
<dbReference type="InterPro" id="IPR005804">
    <property type="entry name" value="FA_desaturase_dom"/>
</dbReference>
<dbReference type="InParanoid" id="A0A2V0P5M0"/>
<dbReference type="OrthoDB" id="1461976at2759"/>
<evidence type="ECO:0000256" key="1">
    <source>
        <dbReference type="ARBA" id="ARBA00004370"/>
    </source>
</evidence>
<keyword evidence="5 7" id="KW-0472">Membrane</keyword>
<dbReference type="Proteomes" id="UP000247498">
    <property type="component" value="Unassembled WGS sequence"/>
</dbReference>
<comment type="similarity">
    <text evidence="3">Belongs to the fatty acid desaturase type 1 family.</text>
</comment>
<dbReference type="GO" id="GO:0016717">
    <property type="term" value="F:oxidoreductase activity, acting on paired donors, with oxidation of a pair of donors resulting in the reduction of molecular oxygen to two molecules of water"/>
    <property type="evidence" value="ECO:0007669"/>
    <property type="project" value="InterPro"/>
</dbReference>
<feature type="transmembrane region" description="Helical" evidence="7">
    <location>
        <begin position="171"/>
        <end position="189"/>
    </location>
</feature>
<evidence type="ECO:0008006" key="12">
    <source>
        <dbReference type="Google" id="ProtNLM"/>
    </source>
</evidence>
<feature type="transmembrane region" description="Helical" evidence="7">
    <location>
        <begin position="112"/>
        <end position="131"/>
    </location>
</feature>